<dbReference type="Proteomes" id="UP001151760">
    <property type="component" value="Unassembled WGS sequence"/>
</dbReference>
<protein>
    <submittedName>
        <fullName evidence="2">Uncharacterized protein</fullName>
    </submittedName>
</protein>
<proteinExistence type="predicted"/>
<reference evidence="2" key="1">
    <citation type="journal article" date="2022" name="Int. J. Mol. Sci.">
        <title>Draft Genome of Tanacetum Coccineum: Genomic Comparison of Closely Related Tanacetum-Family Plants.</title>
        <authorList>
            <person name="Yamashiro T."/>
            <person name="Shiraishi A."/>
            <person name="Nakayama K."/>
            <person name="Satake H."/>
        </authorList>
    </citation>
    <scope>NUCLEOTIDE SEQUENCE</scope>
</reference>
<name>A0ABQ4ZK88_9ASTR</name>
<evidence type="ECO:0000256" key="1">
    <source>
        <dbReference type="SAM" id="MobiDB-lite"/>
    </source>
</evidence>
<comment type="caution">
    <text evidence="2">The sequence shown here is derived from an EMBL/GenBank/DDBJ whole genome shotgun (WGS) entry which is preliminary data.</text>
</comment>
<feature type="region of interest" description="Disordered" evidence="1">
    <location>
        <begin position="1"/>
        <end position="68"/>
    </location>
</feature>
<keyword evidence="3" id="KW-1185">Reference proteome</keyword>
<accession>A0ABQ4ZK88</accession>
<sequence>MTRSPLKSSGKSVQEEEHDPRVDDLEEPFHQEFDTGNDDVSPVRDATDVDERLWNPSGSRTPDREWNQTKTSVVELEYHLEEVFKATNDQLDWHNPKGRPYPRDLSKPLPLIPNARGRLIIPYDHFINNDLEYLKGGTSKVHRVRHKSSTTNTPTGEHITGDQNVRDYMDMLPTWRLRKTSIQNIRLLLLKVSRSWNSLVTNIWKTSQSEDKMISSTSFEKDFKTLRHKDIKDMLLLLVQGKLMNLNVDERFAFNVALRMYTRRIVIQECVKDLQLAVENYQKKINLTKPDTYRSDISKKTPYTSYHDI</sequence>
<feature type="compositionally biased region" description="Polar residues" evidence="1">
    <location>
        <begin position="1"/>
        <end position="12"/>
    </location>
</feature>
<evidence type="ECO:0000313" key="2">
    <source>
        <dbReference type="EMBL" id="GJS90584.1"/>
    </source>
</evidence>
<evidence type="ECO:0000313" key="3">
    <source>
        <dbReference type="Proteomes" id="UP001151760"/>
    </source>
</evidence>
<feature type="compositionally biased region" description="Basic and acidic residues" evidence="1">
    <location>
        <begin position="13"/>
        <end position="33"/>
    </location>
</feature>
<reference evidence="2" key="2">
    <citation type="submission" date="2022-01" db="EMBL/GenBank/DDBJ databases">
        <authorList>
            <person name="Yamashiro T."/>
            <person name="Shiraishi A."/>
            <person name="Satake H."/>
            <person name="Nakayama K."/>
        </authorList>
    </citation>
    <scope>NUCLEOTIDE SEQUENCE</scope>
</reference>
<feature type="compositionally biased region" description="Basic and acidic residues" evidence="1">
    <location>
        <begin position="41"/>
        <end position="53"/>
    </location>
</feature>
<organism evidence="2 3">
    <name type="scientific">Tanacetum coccineum</name>
    <dbReference type="NCBI Taxonomy" id="301880"/>
    <lineage>
        <taxon>Eukaryota</taxon>
        <taxon>Viridiplantae</taxon>
        <taxon>Streptophyta</taxon>
        <taxon>Embryophyta</taxon>
        <taxon>Tracheophyta</taxon>
        <taxon>Spermatophyta</taxon>
        <taxon>Magnoliopsida</taxon>
        <taxon>eudicotyledons</taxon>
        <taxon>Gunneridae</taxon>
        <taxon>Pentapetalae</taxon>
        <taxon>asterids</taxon>
        <taxon>campanulids</taxon>
        <taxon>Asterales</taxon>
        <taxon>Asteraceae</taxon>
        <taxon>Asteroideae</taxon>
        <taxon>Anthemideae</taxon>
        <taxon>Anthemidinae</taxon>
        <taxon>Tanacetum</taxon>
    </lineage>
</organism>
<gene>
    <name evidence="2" type="ORF">Tco_0773220</name>
</gene>
<dbReference type="EMBL" id="BQNB010011439">
    <property type="protein sequence ID" value="GJS90584.1"/>
    <property type="molecule type" value="Genomic_DNA"/>
</dbReference>